<accession>A0A2T0XL12</accession>
<gene>
    <name evidence="4" type="ORF">BCM14_1085</name>
</gene>
<dbReference type="EMBL" id="PVTV01000011">
    <property type="protein sequence ID" value="PRY99633.1"/>
    <property type="molecule type" value="Genomic_DNA"/>
</dbReference>
<dbReference type="Proteomes" id="UP000238308">
    <property type="component" value="Unassembled WGS sequence"/>
</dbReference>
<feature type="domain" description="Nucleotidyl transferase" evidence="3">
    <location>
        <begin position="3"/>
        <end position="227"/>
    </location>
</feature>
<protein>
    <submittedName>
        <fullName evidence="4">MurNAc alpha-1-phosphate uridylyltransferase</fullName>
    </submittedName>
</protein>
<keyword evidence="2 4" id="KW-0548">Nucleotidyltransferase</keyword>
<dbReference type="CDD" id="cd06422">
    <property type="entry name" value="NTP_transferase_like_1"/>
    <property type="match status" value="1"/>
</dbReference>
<dbReference type="NCBIfam" id="NF045761">
    <property type="entry name" value="NAMPUrTaseMurU"/>
    <property type="match status" value="1"/>
</dbReference>
<organism evidence="4 5">
    <name type="scientific">Jezberella montanilacus</name>
    <dbReference type="NCBI Taxonomy" id="323426"/>
    <lineage>
        <taxon>Bacteria</taxon>
        <taxon>Pseudomonadati</taxon>
        <taxon>Pseudomonadota</taxon>
        <taxon>Betaproteobacteria</taxon>
        <taxon>Burkholderiales</taxon>
        <taxon>Alcaligenaceae</taxon>
        <taxon>Jezberella</taxon>
    </lineage>
</organism>
<comment type="caution">
    <text evidence="4">The sequence shown here is derived from an EMBL/GenBank/DDBJ whole genome shotgun (WGS) entry which is preliminary data.</text>
</comment>
<dbReference type="InterPro" id="IPR005835">
    <property type="entry name" value="NTP_transferase_dom"/>
</dbReference>
<sequence length="239" mass="25902">MRAMILAAGRGERMRPLTDHLPKPLLSVGGKPLIVWHLLKLAQAGITDIVINHAWLGEKIEATLGDGGEFGVQLQYSSEISALETAGGIATALHKLGTDPFLVINGDIWCDWNPSHAAEIANRLTRTGLLAWLLMVPNPLHNPSGDFTLNPAGQLTQHKSQLTALTFSGIGVYQPALFANTPKGLPAKLAPLLRTAMDHQLVLGARFDGTWMDVGTPERLSELDEYLRKSLQQAPNQLS</sequence>
<dbReference type="SUPFAM" id="SSF53448">
    <property type="entry name" value="Nucleotide-diphospho-sugar transferases"/>
    <property type="match status" value="1"/>
</dbReference>
<reference evidence="4 5" key="1">
    <citation type="submission" date="2018-03" db="EMBL/GenBank/DDBJ databases">
        <title>Genomic Encyclopedia of Type Strains, Phase III (KMG-III): the genomes of soil and plant-associated and newly described type strains.</title>
        <authorList>
            <person name="Whitman W."/>
        </authorList>
    </citation>
    <scope>NUCLEOTIDE SEQUENCE [LARGE SCALE GENOMIC DNA]</scope>
    <source>
        <strain evidence="4 5">MWH-P2sevCIIIb</strain>
    </source>
</reference>
<dbReference type="OrthoDB" id="9788272at2"/>
<keyword evidence="1 4" id="KW-0808">Transferase</keyword>
<dbReference type="RefSeq" id="WP_106226906.1">
    <property type="nucleotide sequence ID" value="NZ_PVTV01000011.1"/>
</dbReference>
<dbReference type="InterPro" id="IPR029044">
    <property type="entry name" value="Nucleotide-diphossugar_trans"/>
</dbReference>
<proteinExistence type="predicted"/>
<evidence type="ECO:0000259" key="3">
    <source>
        <dbReference type="Pfam" id="PF00483"/>
    </source>
</evidence>
<evidence type="ECO:0000313" key="4">
    <source>
        <dbReference type="EMBL" id="PRY99633.1"/>
    </source>
</evidence>
<keyword evidence="5" id="KW-1185">Reference proteome</keyword>
<dbReference type="PANTHER" id="PTHR43584">
    <property type="entry name" value="NUCLEOTIDYL TRANSFERASE"/>
    <property type="match status" value="1"/>
</dbReference>
<dbReference type="AlphaFoldDB" id="A0A2T0XL12"/>
<evidence type="ECO:0000256" key="2">
    <source>
        <dbReference type="ARBA" id="ARBA00022695"/>
    </source>
</evidence>
<evidence type="ECO:0000313" key="5">
    <source>
        <dbReference type="Proteomes" id="UP000238308"/>
    </source>
</evidence>
<dbReference type="Pfam" id="PF00483">
    <property type="entry name" value="NTP_transferase"/>
    <property type="match status" value="1"/>
</dbReference>
<evidence type="ECO:0000256" key="1">
    <source>
        <dbReference type="ARBA" id="ARBA00022679"/>
    </source>
</evidence>
<dbReference type="Gene3D" id="3.90.550.10">
    <property type="entry name" value="Spore Coat Polysaccharide Biosynthesis Protein SpsA, Chain A"/>
    <property type="match status" value="1"/>
</dbReference>
<name>A0A2T0XL12_9BURK</name>
<dbReference type="GO" id="GO:0016779">
    <property type="term" value="F:nucleotidyltransferase activity"/>
    <property type="evidence" value="ECO:0007669"/>
    <property type="project" value="UniProtKB-KW"/>
</dbReference>
<dbReference type="InterPro" id="IPR054790">
    <property type="entry name" value="MurU"/>
</dbReference>
<dbReference type="InterPro" id="IPR050065">
    <property type="entry name" value="GlmU-like"/>
</dbReference>
<dbReference type="PANTHER" id="PTHR43584:SF8">
    <property type="entry name" value="N-ACETYLMURAMATE ALPHA-1-PHOSPHATE URIDYLYLTRANSFERASE"/>
    <property type="match status" value="1"/>
</dbReference>